<dbReference type="EMBL" id="JAVFWL010000006">
    <property type="protein sequence ID" value="KAK6766551.1"/>
    <property type="molecule type" value="Genomic_DNA"/>
</dbReference>
<comment type="similarity">
    <text evidence="1">Belongs to the 5'-AMP-activated protein kinase gamma subunit family.</text>
</comment>
<name>A0ABR1EV89_NECAM</name>
<feature type="domain" description="CBS" evidence="6">
    <location>
        <begin position="410"/>
        <end position="468"/>
    </location>
</feature>
<evidence type="ECO:0000313" key="7">
    <source>
        <dbReference type="EMBL" id="KAK6766551.1"/>
    </source>
</evidence>
<dbReference type="Gene3D" id="3.10.580.10">
    <property type="entry name" value="CBS-domain"/>
    <property type="match status" value="2"/>
</dbReference>
<evidence type="ECO:0000256" key="4">
    <source>
        <dbReference type="ARBA" id="ARBA00025878"/>
    </source>
</evidence>
<proteinExistence type="inferred from homology"/>
<sequence length="554" mass="63047">MSTVMPSTEFCRNGDVVLMSDVMELKPKGGPSELFRIRRNSALPLESFWTSVVTVSCVADEAERNNRAANSFEQIGRCVVMHCIHQAYFGLYFTDFIEIAISHGIKCTSCPVNFFLDAINDRSELNMNGTVRTLPRNKATTFVVDRIPEAIFDLHHTIVFDKNTAPADGIRAIRTEGKNVIGEISLAKFPASQLSKEEESDEEHVDHMYKTVSSVVVDEPDLVYTHFLQLSQCYQAMATNNKIIVFTDDLSVRKAFYALVSNSARTGLVAESNTMNLIGVLSITDFTMILMMLWKFRENIGEMKGTPLTHREFNGMDIANMSIKRWKELLKKRSSAREFISINTNESIFRAVELLNKYRVHRLPVLDKQSGDCTFILTHRRILHYIWKYCSCLSRPDYMYESASDLKVGTYTGIFYATQEMSLLEVLDMMIDNAISGVPIVEESTMKIVDVYTRFDAVSAALSRTIDMSITVAEAIRQRRNICGERDGVVTAPEKVIMWDLVETFVEKNVHRIFLVDDLQRLKGLVSLSDLIMYMVLRPSIAWQNMKTSNVYNQ</sequence>
<evidence type="ECO:0000256" key="1">
    <source>
        <dbReference type="ARBA" id="ARBA00006750"/>
    </source>
</evidence>
<dbReference type="Proteomes" id="UP001303046">
    <property type="component" value="Unassembled WGS sequence"/>
</dbReference>
<keyword evidence="2" id="KW-0677">Repeat</keyword>
<evidence type="ECO:0000256" key="2">
    <source>
        <dbReference type="ARBA" id="ARBA00022737"/>
    </source>
</evidence>
<protein>
    <recommendedName>
        <fullName evidence="6">CBS domain-containing protein</fullName>
    </recommendedName>
</protein>
<dbReference type="PANTHER" id="PTHR13780">
    <property type="entry name" value="AMP-ACTIVATED PROTEIN KINASE, GAMMA REGULATORY SUBUNIT"/>
    <property type="match status" value="1"/>
</dbReference>
<dbReference type="PROSITE" id="PS51371">
    <property type="entry name" value="CBS"/>
    <property type="match status" value="3"/>
</dbReference>
<comment type="caution">
    <text evidence="7">The sequence shown here is derived from an EMBL/GenBank/DDBJ whole genome shotgun (WGS) entry which is preliminary data.</text>
</comment>
<comment type="subunit">
    <text evidence="4">AMPK is a heterotrimer of an alpha catalytic subunit (PRKAA1 or PRKAA2), a beta (PRKAB1 or PRKAB2) and a gamma non-catalytic subunits (PRKAG1, PRKAG2 or PRKAG3). Interacts with FNIP1 and FNIP2.</text>
</comment>
<dbReference type="SUPFAM" id="SSF54631">
    <property type="entry name" value="CBS-domain pair"/>
    <property type="match status" value="2"/>
</dbReference>
<dbReference type="InterPro" id="IPR000644">
    <property type="entry name" value="CBS_dom"/>
</dbReference>
<evidence type="ECO:0000256" key="3">
    <source>
        <dbReference type="ARBA" id="ARBA00023122"/>
    </source>
</evidence>
<evidence type="ECO:0000313" key="8">
    <source>
        <dbReference type="Proteomes" id="UP001303046"/>
    </source>
</evidence>
<dbReference type="SMART" id="SM00116">
    <property type="entry name" value="CBS"/>
    <property type="match status" value="4"/>
</dbReference>
<organism evidence="7 8">
    <name type="scientific">Necator americanus</name>
    <name type="common">Human hookworm</name>
    <dbReference type="NCBI Taxonomy" id="51031"/>
    <lineage>
        <taxon>Eukaryota</taxon>
        <taxon>Metazoa</taxon>
        <taxon>Ecdysozoa</taxon>
        <taxon>Nematoda</taxon>
        <taxon>Chromadorea</taxon>
        <taxon>Rhabditida</taxon>
        <taxon>Rhabditina</taxon>
        <taxon>Rhabditomorpha</taxon>
        <taxon>Strongyloidea</taxon>
        <taxon>Ancylostomatidae</taxon>
        <taxon>Bunostominae</taxon>
        <taxon>Necator</taxon>
    </lineage>
</organism>
<gene>
    <name evidence="7" type="primary">Necator_chrX.g26231</name>
    <name evidence="7" type="ORF">RB195_026065</name>
</gene>
<accession>A0ABR1EV89</accession>
<feature type="domain" description="CBS" evidence="6">
    <location>
        <begin position="484"/>
        <end position="548"/>
    </location>
</feature>
<reference evidence="7 8" key="1">
    <citation type="submission" date="2023-08" db="EMBL/GenBank/DDBJ databases">
        <title>A Necator americanus chromosomal reference genome.</title>
        <authorList>
            <person name="Ilik V."/>
            <person name="Petrzelkova K.J."/>
            <person name="Pardy F."/>
            <person name="Fuh T."/>
            <person name="Niatou-Singa F.S."/>
            <person name="Gouil Q."/>
            <person name="Baker L."/>
            <person name="Ritchie M.E."/>
            <person name="Jex A.R."/>
            <person name="Gazzola D."/>
            <person name="Li H."/>
            <person name="Toshio Fujiwara R."/>
            <person name="Zhan B."/>
            <person name="Aroian R.V."/>
            <person name="Pafco B."/>
            <person name="Schwarz E.M."/>
        </authorList>
    </citation>
    <scope>NUCLEOTIDE SEQUENCE [LARGE SCALE GENOMIC DNA]</scope>
    <source>
        <strain evidence="7 8">Aroian</strain>
        <tissue evidence="7">Whole animal</tissue>
    </source>
</reference>
<evidence type="ECO:0000256" key="5">
    <source>
        <dbReference type="PROSITE-ProRule" id="PRU00703"/>
    </source>
</evidence>
<evidence type="ECO:0000259" key="6">
    <source>
        <dbReference type="PROSITE" id="PS51371"/>
    </source>
</evidence>
<keyword evidence="3 5" id="KW-0129">CBS domain</keyword>
<dbReference type="InterPro" id="IPR050511">
    <property type="entry name" value="AMPK_gamma/SDS23_families"/>
</dbReference>
<keyword evidence="8" id="KW-1185">Reference proteome</keyword>
<dbReference type="Pfam" id="PF00571">
    <property type="entry name" value="CBS"/>
    <property type="match status" value="3"/>
</dbReference>
<dbReference type="PANTHER" id="PTHR13780:SF99">
    <property type="entry name" value="CBS DOMAIN-CONTAINING PROTEIN"/>
    <property type="match status" value="1"/>
</dbReference>
<feature type="domain" description="CBS" evidence="6">
    <location>
        <begin position="335"/>
        <end position="393"/>
    </location>
</feature>
<dbReference type="InterPro" id="IPR046342">
    <property type="entry name" value="CBS_dom_sf"/>
</dbReference>